<dbReference type="Proteomes" id="UP000604825">
    <property type="component" value="Unassembled WGS sequence"/>
</dbReference>
<evidence type="ECO:0000256" key="1">
    <source>
        <dbReference type="SAM" id="MobiDB-lite"/>
    </source>
</evidence>
<accession>A0A811PWI0</accession>
<feature type="region of interest" description="Disordered" evidence="1">
    <location>
        <begin position="170"/>
        <end position="193"/>
    </location>
</feature>
<evidence type="ECO:0000313" key="3">
    <source>
        <dbReference type="Proteomes" id="UP000604825"/>
    </source>
</evidence>
<protein>
    <submittedName>
        <fullName evidence="2">Uncharacterized protein</fullName>
    </submittedName>
</protein>
<name>A0A811PWI0_9POAL</name>
<evidence type="ECO:0000313" key="2">
    <source>
        <dbReference type="EMBL" id="CAD6249237.1"/>
    </source>
</evidence>
<feature type="region of interest" description="Disordered" evidence="1">
    <location>
        <begin position="78"/>
        <end position="99"/>
    </location>
</feature>
<dbReference type="EMBL" id="CAJGYO010000008">
    <property type="protein sequence ID" value="CAD6249237.1"/>
    <property type="molecule type" value="Genomic_DNA"/>
</dbReference>
<proteinExistence type="predicted"/>
<feature type="region of interest" description="Disordered" evidence="1">
    <location>
        <begin position="41"/>
        <end position="61"/>
    </location>
</feature>
<reference evidence="2" key="1">
    <citation type="submission" date="2020-10" db="EMBL/GenBank/DDBJ databases">
        <authorList>
            <person name="Han B."/>
            <person name="Lu T."/>
            <person name="Zhao Q."/>
            <person name="Huang X."/>
            <person name="Zhao Y."/>
        </authorList>
    </citation>
    <scope>NUCLEOTIDE SEQUENCE</scope>
</reference>
<comment type="caution">
    <text evidence="2">The sequence shown here is derived from an EMBL/GenBank/DDBJ whole genome shotgun (WGS) entry which is preliminary data.</text>
</comment>
<organism evidence="2 3">
    <name type="scientific">Miscanthus lutarioriparius</name>
    <dbReference type="NCBI Taxonomy" id="422564"/>
    <lineage>
        <taxon>Eukaryota</taxon>
        <taxon>Viridiplantae</taxon>
        <taxon>Streptophyta</taxon>
        <taxon>Embryophyta</taxon>
        <taxon>Tracheophyta</taxon>
        <taxon>Spermatophyta</taxon>
        <taxon>Magnoliopsida</taxon>
        <taxon>Liliopsida</taxon>
        <taxon>Poales</taxon>
        <taxon>Poaceae</taxon>
        <taxon>PACMAD clade</taxon>
        <taxon>Panicoideae</taxon>
        <taxon>Andropogonodae</taxon>
        <taxon>Andropogoneae</taxon>
        <taxon>Saccharinae</taxon>
        <taxon>Miscanthus</taxon>
    </lineage>
</organism>
<gene>
    <name evidence="2" type="ORF">NCGR_LOCUS33075</name>
</gene>
<keyword evidence="3" id="KW-1185">Reference proteome</keyword>
<feature type="compositionally biased region" description="Basic and acidic residues" evidence="1">
    <location>
        <begin position="82"/>
        <end position="91"/>
    </location>
</feature>
<sequence>MGLGQLKDAALRERRRRLLGADMVATVRRPSRAQLGALVDRERQTHSHLAATATSDEETRTLETLRTGRPTNAHLAAVNKKRIGDSDDGSPHKSSAYLANSSGEIHDGGPCKLGNMLDASPIHRSCGMHDPVEVEGLLCSNAPSEIRPHAQLTGAALIDGERRIHRRAATTTSEEVVGLQQVKQQSSRRRCPGPAEEDFLLQIEGPLCSNVGSESRRPHAQLSGAALVDGGCQTHHRAVTATSQETRGPETLMTGFSTSALRSSSAVAGIGKTMVQQTLIHRSHGMSDPAETHRCAAIATSEDADGLETLIPSQEPRIVILMKTKTKLDSQYFVYERKRLEPHHSWLSYGLKRDTMENPNAPQSAYNELLVDSDLISKAHHQDLAVYSTAAWMINTKTETSEKESDGWMLTVYINTTIRSGPRAVQAGDPHAVQAGDRPTNLRQRAARRRAGHTFISCALTMKLPFLSRSVSSSTIYDNLRRSGITQLPLFFFKIRLPGIIFWDRISLLPYLPLGENG</sequence>
<dbReference type="AlphaFoldDB" id="A0A811PWI0"/>